<sequence length="160" mass="17530">MEHRSYHLYNLIFQPAFPDRAGKTTPATEQKNQIGVGLQGLASALGKANTTLHWGAGVNGDDIEFVFGTTDEQRPSGNPSDFQHRAVCLFLLDFGQSDIVDLSQECEPVHRAFKAAIVTGDNQHFIPHANQPDLFAALKRDVLQPELLCSPTSALTRNST</sequence>
<accession>A0A9W4NN02</accession>
<dbReference type="AlphaFoldDB" id="A0A9W4NN02"/>
<dbReference type="Proteomes" id="UP001152649">
    <property type="component" value="Unassembled WGS sequence"/>
</dbReference>
<proteinExistence type="predicted"/>
<keyword evidence="2" id="KW-1185">Reference proteome</keyword>
<name>A0A9W4NN02_9EURO</name>
<dbReference type="EMBL" id="CAJVPG010000266">
    <property type="protein sequence ID" value="CAG8385935.1"/>
    <property type="molecule type" value="Genomic_DNA"/>
</dbReference>
<reference evidence="1" key="1">
    <citation type="submission" date="2021-07" db="EMBL/GenBank/DDBJ databases">
        <authorList>
            <person name="Branca A.L. A."/>
        </authorList>
    </citation>
    <scope>NUCLEOTIDE SEQUENCE</scope>
</reference>
<protein>
    <submittedName>
        <fullName evidence="1">Uncharacterized protein</fullName>
    </submittedName>
</protein>
<gene>
    <name evidence="1" type="ORF">PSALAMII_LOCUS6222</name>
</gene>
<organism evidence="1 2">
    <name type="scientific">Penicillium salamii</name>
    <dbReference type="NCBI Taxonomy" id="1612424"/>
    <lineage>
        <taxon>Eukaryota</taxon>
        <taxon>Fungi</taxon>
        <taxon>Dikarya</taxon>
        <taxon>Ascomycota</taxon>
        <taxon>Pezizomycotina</taxon>
        <taxon>Eurotiomycetes</taxon>
        <taxon>Eurotiomycetidae</taxon>
        <taxon>Eurotiales</taxon>
        <taxon>Aspergillaceae</taxon>
        <taxon>Penicillium</taxon>
    </lineage>
</organism>
<evidence type="ECO:0000313" key="1">
    <source>
        <dbReference type="EMBL" id="CAG8385935.1"/>
    </source>
</evidence>
<dbReference type="OrthoDB" id="1744869at2759"/>
<comment type="caution">
    <text evidence="1">The sequence shown here is derived from an EMBL/GenBank/DDBJ whole genome shotgun (WGS) entry which is preliminary data.</text>
</comment>
<evidence type="ECO:0000313" key="2">
    <source>
        <dbReference type="Proteomes" id="UP001152649"/>
    </source>
</evidence>